<proteinExistence type="predicted"/>
<dbReference type="AlphaFoldDB" id="J4IBL6"/>
<dbReference type="RefSeq" id="XP_012184159.1">
    <property type="nucleotide sequence ID" value="XM_012328769.1"/>
</dbReference>
<organism evidence="4 5">
    <name type="scientific">Fibroporia radiculosa</name>
    <dbReference type="NCBI Taxonomy" id="599839"/>
    <lineage>
        <taxon>Eukaryota</taxon>
        <taxon>Fungi</taxon>
        <taxon>Dikarya</taxon>
        <taxon>Basidiomycota</taxon>
        <taxon>Agaricomycotina</taxon>
        <taxon>Agaricomycetes</taxon>
        <taxon>Polyporales</taxon>
        <taxon>Fibroporiaceae</taxon>
        <taxon>Fibroporia</taxon>
    </lineage>
</organism>
<keyword evidence="1" id="KW-0175">Coiled coil</keyword>
<feature type="compositionally biased region" description="Polar residues" evidence="2">
    <location>
        <begin position="1"/>
        <end position="16"/>
    </location>
</feature>
<reference evidence="4 5" key="1">
    <citation type="journal article" date="2012" name="Appl. Environ. Microbiol.">
        <title>Short-read sequencing for genomic analysis of the brown rot fungus Fibroporia radiculosa.</title>
        <authorList>
            <person name="Tang J.D."/>
            <person name="Perkins A.D."/>
            <person name="Sonstegard T.S."/>
            <person name="Schroeder S.G."/>
            <person name="Burgess S.C."/>
            <person name="Diehl S.V."/>
        </authorList>
    </citation>
    <scope>NUCLEOTIDE SEQUENCE [LARGE SCALE GENOMIC DNA]</scope>
    <source>
        <strain evidence="4 5">TFFH 294</strain>
    </source>
</reference>
<evidence type="ECO:0000256" key="3">
    <source>
        <dbReference type="SAM" id="Phobius"/>
    </source>
</evidence>
<feature type="coiled-coil region" evidence="1">
    <location>
        <begin position="175"/>
        <end position="209"/>
    </location>
</feature>
<keyword evidence="3" id="KW-0472">Membrane</keyword>
<dbReference type="HOGENOM" id="CLU_811432_0_0_1"/>
<keyword evidence="3" id="KW-1133">Transmembrane helix</keyword>
<keyword evidence="5" id="KW-1185">Reference proteome</keyword>
<dbReference type="GeneID" id="24099787"/>
<dbReference type="OrthoDB" id="3153758at2759"/>
<keyword evidence="3" id="KW-0812">Transmembrane</keyword>
<evidence type="ECO:0000256" key="2">
    <source>
        <dbReference type="SAM" id="MobiDB-lite"/>
    </source>
</evidence>
<dbReference type="Proteomes" id="UP000006352">
    <property type="component" value="Unassembled WGS sequence"/>
</dbReference>
<dbReference type="STRING" id="599839.J4IBL6"/>
<feature type="compositionally biased region" description="Polar residues" evidence="2">
    <location>
        <begin position="57"/>
        <end position="75"/>
    </location>
</feature>
<dbReference type="InParanoid" id="J4IBL6"/>
<protein>
    <submittedName>
        <fullName evidence="4">Uncharacterized protein</fullName>
    </submittedName>
</protein>
<feature type="region of interest" description="Disordered" evidence="2">
    <location>
        <begin position="1"/>
        <end position="75"/>
    </location>
</feature>
<evidence type="ECO:0000313" key="5">
    <source>
        <dbReference type="Proteomes" id="UP000006352"/>
    </source>
</evidence>
<evidence type="ECO:0000256" key="1">
    <source>
        <dbReference type="SAM" id="Coils"/>
    </source>
</evidence>
<name>J4IBL6_9APHY</name>
<gene>
    <name evidence="4" type="ORF">FIBRA_07069</name>
</gene>
<dbReference type="EMBL" id="HE797170">
    <property type="protein sequence ID" value="CCM04876.1"/>
    <property type="molecule type" value="Genomic_DNA"/>
</dbReference>
<feature type="transmembrane region" description="Helical" evidence="3">
    <location>
        <begin position="100"/>
        <end position="120"/>
    </location>
</feature>
<accession>J4IBL6</accession>
<evidence type="ECO:0000313" key="4">
    <source>
        <dbReference type="EMBL" id="CCM04876.1"/>
    </source>
</evidence>
<sequence>MPTQPNESQRRATGSEMSGEVPPPYSELPPTNNNTRGPYLSNQNQRSRRTSRDAYAPSNNIPSERSPLNGNTRNTRPAYSTFSSYTFVHLATSERFKRRAVLWPIVFIFMVFMLVGSVMMQTVRLQQCKLSLIPNPEQREMARREWDRERVAHQQEVSGWNRDRAAHEKEMAKVRSDWNQERMDHQRERDQWLRERKEWEQKVEERKKQCVAFGTREYVAQLGFNPMTTCKEMPLNIEDQVMDPLLCQVRGKKEVEGHWHVDGEPGCMPYWGSVDDKGCVAPGIHSWEARLWDLSQGDNWLAICSTAPADIAGRHFDSPTSCQDRGFFNGIVGVFHSADPSC</sequence>